<reference evidence="8" key="2">
    <citation type="submission" date="2015-07" db="EMBL/GenBank/DDBJ databases">
        <title>Contrasting host-pathogen interactions and genome evolution in two generalist and specialist microsporidian pathogens of mosquitoes.</title>
        <authorList>
            <consortium name="The Broad Institute Genomics Platform"/>
            <consortium name="The Broad Institute Genome Sequencing Center for Infectious Disease"/>
            <person name="Cuomo C.A."/>
            <person name="Sanscrainte N.D."/>
            <person name="Goldberg J.M."/>
            <person name="Heiman D."/>
            <person name="Young S."/>
            <person name="Zeng Q."/>
            <person name="Becnel J.J."/>
            <person name="Birren B.W."/>
        </authorList>
    </citation>
    <scope>NUCLEOTIDE SEQUENCE [LARGE SCALE GENOMIC DNA]</scope>
    <source>
        <strain evidence="8">USNM 41457</strain>
    </source>
</reference>
<dbReference type="EMBL" id="AFBI03000006">
    <property type="protein sequence ID" value="EJW01241.1"/>
    <property type="molecule type" value="Genomic_DNA"/>
</dbReference>
<dbReference type="SUPFAM" id="SSF50182">
    <property type="entry name" value="Sm-like ribonucleoproteins"/>
    <property type="match status" value="1"/>
</dbReference>
<keyword evidence="3 5" id="KW-1133">Transmembrane helix</keyword>
<feature type="transmembrane region" description="Helical" evidence="5">
    <location>
        <begin position="649"/>
        <end position="667"/>
    </location>
</feature>
<evidence type="ECO:0000259" key="6">
    <source>
        <dbReference type="Pfam" id="PF00924"/>
    </source>
</evidence>
<evidence type="ECO:0000256" key="2">
    <source>
        <dbReference type="ARBA" id="ARBA00022692"/>
    </source>
</evidence>
<dbReference type="VEuPathDB" id="MicrosporidiaDB:EDEG_00541"/>
<keyword evidence="2 5" id="KW-0812">Transmembrane</keyword>
<feature type="transmembrane region" description="Helical" evidence="5">
    <location>
        <begin position="32"/>
        <end position="53"/>
    </location>
</feature>
<dbReference type="InterPro" id="IPR010920">
    <property type="entry name" value="LSM_dom_sf"/>
</dbReference>
<feature type="transmembrane region" description="Helical" evidence="5">
    <location>
        <begin position="624"/>
        <end position="643"/>
    </location>
</feature>
<dbReference type="Pfam" id="PF00924">
    <property type="entry name" value="MS_channel_2nd"/>
    <property type="match status" value="1"/>
</dbReference>
<feature type="domain" description="Mechanosensitive ion channel MscS" evidence="6">
    <location>
        <begin position="675"/>
        <end position="733"/>
    </location>
</feature>
<feature type="transmembrane region" description="Helical" evidence="5">
    <location>
        <begin position="6"/>
        <end position="25"/>
    </location>
</feature>
<keyword evidence="8" id="KW-1185">Reference proteome</keyword>
<protein>
    <recommendedName>
        <fullName evidence="6">Mechanosensitive ion channel MscS domain-containing protein</fullName>
    </recommendedName>
</protein>
<dbReference type="AlphaFoldDB" id="J9D046"/>
<feature type="transmembrane region" description="Helical" evidence="5">
    <location>
        <begin position="92"/>
        <end position="111"/>
    </location>
</feature>
<reference evidence="7 8" key="1">
    <citation type="submission" date="2011-08" db="EMBL/GenBank/DDBJ databases">
        <authorList>
            <person name="Liu Z.J."/>
            <person name="Shi F.L."/>
            <person name="Lu J.Q."/>
            <person name="Li M."/>
            <person name="Wang Z.L."/>
        </authorList>
    </citation>
    <scope>NUCLEOTIDE SEQUENCE [LARGE SCALE GENOMIC DNA]</scope>
    <source>
        <strain evidence="7 8">USNM 41457</strain>
    </source>
</reference>
<dbReference type="PANTHER" id="PTHR31323">
    <property type="entry name" value="MECHANOSENSITIVE ION CHANNEL PROTEIN MSY2"/>
    <property type="match status" value="1"/>
</dbReference>
<comment type="caution">
    <text evidence="7">The sequence shown here is derived from an EMBL/GenBank/DDBJ whole genome shotgun (WGS) entry which is preliminary data.</text>
</comment>
<accession>J9D046</accession>
<dbReference type="GO" id="GO:0006874">
    <property type="term" value="P:intracellular calcium ion homeostasis"/>
    <property type="evidence" value="ECO:0007669"/>
    <property type="project" value="TreeGrafter"/>
</dbReference>
<dbReference type="HOGENOM" id="CLU_340709_0_0_1"/>
<dbReference type="Gene3D" id="2.30.30.60">
    <property type="match status" value="1"/>
</dbReference>
<dbReference type="InterPro" id="IPR006685">
    <property type="entry name" value="MscS_channel_2nd"/>
</dbReference>
<dbReference type="GO" id="GO:0016020">
    <property type="term" value="C:membrane"/>
    <property type="evidence" value="ECO:0007669"/>
    <property type="project" value="UniProtKB-SubCell"/>
</dbReference>
<dbReference type="InParanoid" id="J9D046"/>
<dbReference type="OrthoDB" id="544685at2759"/>
<dbReference type="PANTHER" id="PTHR31323:SF1">
    <property type="entry name" value="MECHANOSENSITIVE ION CHANNEL PROTEIN"/>
    <property type="match status" value="1"/>
</dbReference>
<name>J9D046_EDHAE</name>
<proteinExistence type="predicted"/>
<evidence type="ECO:0000313" key="7">
    <source>
        <dbReference type="EMBL" id="EJW01241.1"/>
    </source>
</evidence>
<gene>
    <name evidence="7" type="ORF">EDEG_00541</name>
</gene>
<sequence>MRYVNMQYFVGVLLFVAHAATYLILYIGIDNIICRIVCGIISISSIIGFYMIFKKNYRTKYMLSICVRTIKYYSYICILQLAKKVFRTKIQFYAYVSLVFFIIVDLGKLFFYEKIKTNYYNTILDEFRYSVLVFDRVVLYLRHLISEENIIVPTERMLSEFTRNPEIKLEENDRIFDILCGEQLNSGNKNFVVDFGKHANNKNYESETQKRVKKSNNLEIEKSVDLSFSTQNYIKIKTDLEFESSTIENEIDNSDDISNNENLNDYETDTFATDSQCRNIEEESRIDELGVYDCDNESQLNGNVFKDVDNIDKLGISPSNNAFVASHNSPSVGVEAFPCDSVLNNKELNSINLETEKYTTKNQNSQKLNGDNACLDIRSSISNEMNISTTIDQNKNKIASEKVSLNKNDATFDTHNEAFTISKDEIKDILINCQPKNDNKVILGENKKDNVNVSTQSQNFEETNNLQHCLDSNYIENSNLLKDQVTNDVEYGGKKNVSHNSNFITKNRDVEEEISANLAISNDDLFRFAQFNSDSEKHELYNDFTRKQCVRINENKEKVTKTITEETLSVNFQNKTIKQIITALTFFSKTEVNNTNWNDVSRQIFKEKSNVYKSLYNYDKLFKMLYFMLNLAVLAIVMVFFMVLHQYKISSAPYIISIISYMFLPSLRKVAEAFFFIIINHPFDCGDRVVINGDVMIVKKINLFSTIFDKWNGELIIFNNLQLSKLCLDNYNRSGNQRNEYELLINRSDIDKMLNVELDMDIFVTNDARYSECNFCVQSIDHGMFLIYKIFLTQTSNFRNGYYMWRAKTDFVENIKNSMKKYGIKYIPLERNILLMEY</sequence>
<evidence type="ECO:0000256" key="3">
    <source>
        <dbReference type="ARBA" id="ARBA00022989"/>
    </source>
</evidence>
<organism evidence="7 8">
    <name type="scientific">Edhazardia aedis (strain USNM 41457)</name>
    <name type="common">Microsporidian parasite</name>
    <dbReference type="NCBI Taxonomy" id="1003232"/>
    <lineage>
        <taxon>Eukaryota</taxon>
        <taxon>Fungi</taxon>
        <taxon>Fungi incertae sedis</taxon>
        <taxon>Microsporidia</taxon>
        <taxon>Edhazardia</taxon>
    </lineage>
</organism>
<evidence type="ECO:0000313" key="8">
    <source>
        <dbReference type="Proteomes" id="UP000003163"/>
    </source>
</evidence>
<evidence type="ECO:0000256" key="1">
    <source>
        <dbReference type="ARBA" id="ARBA00004370"/>
    </source>
</evidence>
<dbReference type="InterPro" id="IPR023408">
    <property type="entry name" value="MscS_beta-dom_sf"/>
</dbReference>
<evidence type="ECO:0000256" key="4">
    <source>
        <dbReference type="ARBA" id="ARBA00023136"/>
    </source>
</evidence>
<dbReference type="Proteomes" id="UP000003163">
    <property type="component" value="Unassembled WGS sequence"/>
</dbReference>
<evidence type="ECO:0000256" key="5">
    <source>
        <dbReference type="SAM" id="Phobius"/>
    </source>
</evidence>
<dbReference type="OMA" id="HTTIINI"/>
<keyword evidence="4 5" id="KW-0472">Membrane</keyword>
<dbReference type="GO" id="GO:0005262">
    <property type="term" value="F:calcium channel activity"/>
    <property type="evidence" value="ECO:0007669"/>
    <property type="project" value="TreeGrafter"/>
</dbReference>
<comment type="subcellular location">
    <subcellularLocation>
        <location evidence="1">Membrane</location>
    </subcellularLocation>
</comment>